<name>A0A5N6RY93_9BIFI</name>
<reference evidence="1 2" key="1">
    <citation type="submission" date="2018-04" db="EMBL/GenBank/DDBJ databases">
        <authorList>
            <person name="Eckel V.P."/>
            <person name="Vogel R.F."/>
        </authorList>
    </citation>
    <scope>NUCLEOTIDE SEQUENCE [LARGE SCALE GENOMIC DNA]</scope>
    <source>
        <strain evidence="2">TMW 2.1764</strain>
    </source>
</reference>
<dbReference type="EMBL" id="QDAG01000002">
    <property type="protein sequence ID" value="KAE8129676.1"/>
    <property type="molecule type" value="Genomic_DNA"/>
</dbReference>
<keyword evidence="2" id="KW-1185">Reference proteome</keyword>
<protein>
    <submittedName>
        <fullName evidence="1">Uncharacterized protein</fullName>
    </submittedName>
</protein>
<sequence>MAETITVDQIIDRRRIMAIPGTQGNPGAQGIQGLPGVNAVPADQAVAGYVSGGSSNTNAALLGEPTLLRRSRTHVLIAAVDSTPHDKAIADYVCDGLNDEAELRQALSAAIESNAPLLVCNGGYWLDSWDDYGYMLQLPADRQASVDIRGFGYPYRKISGGTYELTGSVLHVSDHAYDAMPDNATVVGLRQRGVYPGCNFHISGIGIDYPDNTKPAVGINGMGASSFAASLCSVSVRKPNTLSTPESVIGFTGIRSIQVSSYGSDNLVDRCVVFLHRVAFDIEGEHMICYQCTARHCNYSYGIGITANGSRGWHGCELVQCAQELCLNNMLIKSASTSPTPPVTIIDMTGEITSKGNWAFQSVGHVDDSGMTWPVSVDATYSWASVDSNQVTLSYDLFDNASAYRNIRSRLSTYPRTLLYATYDNLLDASWTIFPGQSRQRLPLPPLGQQVNVMLNNSQELISNATGNFFKLAVAGKLSGMTASGAVRTYEVLCSAGDGQPIFKADAADIAAGRDLTYPYAPRNPHSTPAI</sequence>
<dbReference type="AlphaFoldDB" id="A0A5N6RY93"/>
<accession>A0A5N6RY93</accession>
<comment type="caution">
    <text evidence="1">The sequence shown here is derived from an EMBL/GenBank/DDBJ whole genome shotgun (WGS) entry which is preliminary data.</text>
</comment>
<gene>
    <name evidence="1" type="ORF">DDE84_02445</name>
</gene>
<dbReference type="Proteomes" id="UP000325415">
    <property type="component" value="Unassembled WGS sequence"/>
</dbReference>
<evidence type="ECO:0000313" key="1">
    <source>
        <dbReference type="EMBL" id="KAE8129676.1"/>
    </source>
</evidence>
<proteinExistence type="predicted"/>
<dbReference type="GeneID" id="78126552"/>
<evidence type="ECO:0000313" key="2">
    <source>
        <dbReference type="Proteomes" id="UP000325415"/>
    </source>
</evidence>
<dbReference type="RefSeq" id="WP_152580158.1">
    <property type="nucleotide sequence ID" value="NZ_QDAG01000002.1"/>
</dbReference>
<organism evidence="1 2">
    <name type="scientific">Bifidobacterium tibiigranuli</name>
    <dbReference type="NCBI Taxonomy" id="2172043"/>
    <lineage>
        <taxon>Bacteria</taxon>
        <taxon>Bacillati</taxon>
        <taxon>Actinomycetota</taxon>
        <taxon>Actinomycetes</taxon>
        <taxon>Bifidobacteriales</taxon>
        <taxon>Bifidobacteriaceae</taxon>
        <taxon>Bifidobacterium</taxon>
    </lineage>
</organism>